<dbReference type="InterPro" id="IPR013042">
    <property type="entry name" value="DUF1592"/>
</dbReference>
<sequence>MSDTEIDALTALAKPSLKAKRDFVDSVRIPLRAILVSPQLLFQTGKAGSLDDKALASRLSYFLWRSLPDDELIQLQESDKHSKSSYPVLF</sequence>
<protein>
    <submittedName>
        <fullName evidence="2">DUF1592 domain-containing protein</fullName>
    </submittedName>
</protein>
<organism evidence="2 3">
    <name type="scientific">Marine Group I thaumarchaeote</name>
    <dbReference type="NCBI Taxonomy" id="2511932"/>
    <lineage>
        <taxon>Archaea</taxon>
        <taxon>Nitrososphaerota</taxon>
        <taxon>Marine Group I</taxon>
    </lineage>
</organism>
<dbReference type="Pfam" id="PF07631">
    <property type="entry name" value="PSD4"/>
    <property type="match status" value="1"/>
</dbReference>
<dbReference type="AlphaFoldDB" id="A0A7K4MQ46"/>
<comment type="caution">
    <text evidence="2">The sequence shown here is derived from an EMBL/GenBank/DDBJ whole genome shotgun (WGS) entry which is preliminary data.</text>
</comment>
<evidence type="ECO:0000313" key="3">
    <source>
        <dbReference type="Proteomes" id="UP000523105"/>
    </source>
</evidence>
<feature type="domain" description="DUF1592" evidence="1">
    <location>
        <begin position="50"/>
        <end position="80"/>
    </location>
</feature>
<gene>
    <name evidence="2" type="ORF">HX837_05860</name>
</gene>
<evidence type="ECO:0000259" key="1">
    <source>
        <dbReference type="Pfam" id="PF07631"/>
    </source>
</evidence>
<reference evidence="2 3" key="1">
    <citation type="journal article" date="2019" name="Environ. Microbiol.">
        <title>Genomics insights into ecotype formation of ammonia-oxidizing archaea in the deep ocean.</title>
        <authorList>
            <person name="Wang Y."/>
            <person name="Huang J.M."/>
            <person name="Cui G.J."/>
            <person name="Nunoura T."/>
            <person name="Takaki Y."/>
            <person name="Li W.L."/>
            <person name="Li J."/>
            <person name="Gao Z.M."/>
            <person name="Takai K."/>
            <person name="Zhang A.Q."/>
            <person name="Stepanauskas R."/>
        </authorList>
    </citation>
    <scope>NUCLEOTIDE SEQUENCE [LARGE SCALE GENOMIC DNA]</scope>
    <source>
        <strain evidence="2 3">L15b</strain>
    </source>
</reference>
<proteinExistence type="predicted"/>
<dbReference type="EMBL" id="JACASV010000047">
    <property type="protein sequence ID" value="NWJ43710.1"/>
    <property type="molecule type" value="Genomic_DNA"/>
</dbReference>
<evidence type="ECO:0000313" key="2">
    <source>
        <dbReference type="EMBL" id="NWJ43710.1"/>
    </source>
</evidence>
<dbReference type="Proteomes" id="UP000523105">
    <property type="component" value="Unassembled WGS sequence"/>
</dbReference>
<accession>A0A7K4MQ46</accession>
<name>A0A7K4MQ46_9ARCH</name>